<dbReference type="Pfam" id="PF07045">
    <property type="entry name" value="DUF1330"/>
    <property type="match status" value="1"/>
</dbReference>
<organism evidence="2 3">
    <name type="scientific">Azonexus fungiphilus</name>
    <dbReference type="NCBI Taxonomy" id="146940"/>
    <lineage>
        <taxon>Bacteria</taxon>
        <taxon>Pseudomonadati</taxon>
        <taxon>Pseudomonadota</taxon>
        <taxon>Betaproteobacteria</taxon>
        <taxon>Rhodocyclales</taxon>
        <taxon>Azonexaceae</taxon>
        <taxon>Azonexus</taxon>
    </lineage>
</organism>
<keyword evidence="3" id="KW-1185">Reference proteome</keyword>
<name>A0A495VK48_9RHOO</name>
<dbReference type="InterPro" id="IPR011008">
    <property type="entry name" value="Dimeric_a/b-barrel"/>
</dbReference>
<proteinExistence type="predicted"/>
<sequence>MSVRGYLIAEASVRDPAAYEIYKALAQAAIAQYGGRYLVRGGDSEVLEGGWAKPPRLVIVEFESPEQARRFYASPEYQAARTARLAVADMNMLVVAGVDNLL</sequence>
<dbReference type="RefSeq" id="WP_121459622.1">
    <property type="nucleotide sequence ID" value="NZ_RBXP01000020.1"/>
</dbReference>
<dbReference type="SUPFAM" id="SSF54909">
    <property type="entry name" value="Dimeric alpha+beta barrel"/>
    <property type="match status" value="1"/>
</dbReference>
<dbReference type="PANTHER" id="PTHR41521:SF4">
    <property type="entry name" value="BLR0684 PROTEIN"/>
    <property type="match status" value="1"/>
</dbReference>
<protein>
    <submittedName>
        <fullName evidence="2">Uncharacterized protein (DUF1330 family)</fullName>
    </submittedName>
</protein>
<dbReference type="AlphaFoldDB" id="A0A495VK48"/>
<evidence type="ECO:0000259" key="1">
    <source>
        <dbReference type="Pfam" id="PF07045"/>
    </source>
</evidence>
<accession>A0A495VK48</accession>
<evidence type="ECO:0000313" key="3">
    <source>
        <dbReference type="Proteomes" id="UP000270626"/>
    </source>
</evidence>
<dbReference type="Proteomes" id="UP000270626">
    <property type="component" value="Unassembled WGS sequence"/>
</dbReference>
<dbReference type="EMBL" id="RBXP01000020">
    <property type="protein sequence ID" value="RKT49706.1"/>
    <property type="molecule type" value="Genomic_DNA"/>
</dbReference>
<evidence type="ECO:0000313" key="2">
    <source>
        <dbReference type="EMBL" id="RKT49706.1"/>
    </source>
</evidence>
<feature type="domain" description="DUF1330" evidence="1">
    <location>
        <begin position="5"/>
        <end position="98"/>
    </location>
</feature>
<dbReference type="Gene3D" id="3.30.70.100">
    <property type="match status" value="1"/>
</dbReference>
<comment type="caution">
    <text evidence="2">The sequence shown here is derived from an EMBL/GenBank/DDBJ whole genome shotgun (WGS) entry which is preliminary data.</text>
</comment>
<dbReference type="PANTHER" id="PTHR41521">
    <property type="match status" value="1"/>
</dbReference>
<dbReference type="OrthoDB" id="516779at2"/>
<dbReference type="InterPro" id="IPR010753">
    <property type="entry name" value="DUF1330"/>
</dbReference>
<reference evidence="2 3" key="1">
    <citation type="submission" date="2018-10" db="EMBL/GenBank/DDBJ databases">
        <title>Genomic Encyclopedia of Type Strains, Phase IV (KMG-IV): sequencing the most valuable type-strain genomes for metagenomic binning, comparative biology and taxonomic classification.</title>
        <authorList>
            <person name="Goeker M."/>
        </authorList>
    </citation>
    <scope>NUCLEOTIDE SEQUENCE [LARGE SCALE GENOMIC DNA]</scope>
    <source>
        <strain evidence="2 3">DSM 23841</strain>
    </source>
</reference>
<gene>
    <name evidence="2" type="ORF">DFR40_3372</name>
</gene>